<accession>A0A1H3WT01</accession>
<proteinExistence type="inferred from homology"/>
<dbReference type="CDD" id="cd08440">
    <property type="entry name" value="PBP2_LTTR_like_4"/>
    <property type="match status" value="1"/>
</dbReference>
<reference evidence="7" key="1">
    <citation type="submission" date="2016-10" db="EMBL/GenBank/DDBJ databases">
        <authorList>
            <person name="Varghese N."/>
            <person name="Submissions S."/>
        </authorList>
    </citation>
    <scope>NUCLEOTIDE SEQUENCE [LARGE SCALE GENOMIC DNA]</scope>
    <source>
        <strain evidence="7">DSM 25157</strain>
    </source>
</reference>
<keyword evidence="3 6" id="KW-0238">DNA-binding</keyword>
<keyword evidence="7" id="KW-1185">Reference proteome</keyword>
<dbReference type="PANTHER" id="PTHR30419:SF8">
    <property type="entry name" value="NITROGEN ASSIMILATION TRANSCRIPTIONAL ACTIVATOR-RELATED"/>
    <property type="match status" value="1"/>
</dbReference>
<dbReference type="PRINTS" id="PR00039">
    <property type="entry name" value="HTHLYSR"/>
</dbReference>
<organism evidence="6 7">
    <name type="scientific">Acidovorax soli</name>
    <dbReference type="NCBI Taxonomy" id="592050"/>
    <lineage>
        <taxon>Bacteria</taxon>
        <taxon>Pseudomonadati</taxon>
        <taxon>Pseudomonadota</taxon>
        <taxon>Betaproteobacteria</taxon>
        <taxon>Burkholderiales</taxon>
        <taxon>Comamonadaceae</taxon>
        <taxon>Acidovorax</taxon>
    </lineage>
</organism>
<dbReference type="EMBL" id="FNQJ01000003">
    <property type="protein sequence ID" value="SDZ89512.1"/>
    <property type="molecule type" value="Genomic_DNA"/>
</dbReference>
<dbReference type="InterPro" id="IPR036388">
    <property type="entry name" value="WH-like_DNA-bd_sf"/>
</dbReference>
<name>A0A1H3WT01_9BURK</name>
<dbReference type="InterPro" id="IPR036390">
    <property type="entry name" value="WH_DNA-bd_sf"/>
</dbReference>
<comment type="similarity">
    <text evidence="1">Belongs to the LysR transcriptional regulatory family.</text>
</comment>
<dbReference type="GO" id="GO:0005829">
    <property type="term" value="C:cytosol"/>
    <property type="evidence" value="ECO:0007669"/>
    <property type="project" value="TreeGrafter"/>
</dbReference>
<feature type="domain" description="HTH lysR-type" evidence="5">
    <location>
        <begin position="6"/>
        <end position="63"/>
    </location>
</feature>
<evidence type="ECO:0000313" key="7">
    <source>
        <dbReference type="Proteomes" id="UP000199002"/>
    </source>
</evidence>
<dbReference type="RefSeq" id="WP_092697030.1">
    <property type="nucleotide sequence ID" value="NZ_CAXIQL010000090.1"/>
</dbReference>
<dbReference type="PANTHER" id="PTHR30419">
    <property type="entry name" value="HTH-TYPE TRANSCRIPTIONAL REGULATOR YBHD"/>
    <property type="match status" value="1"/>
</dbReference>
<dbReference type="GO" id="GO:0003677">
    <property type="term" value="F:DNA binding"/>
    <property type="evidence" value="ECO:0007669"/>
    <property type="project" value="UniProtKB-KW"/>
</dbReference>
<keyword evidence="4" id="KW-0804">Transcription</keyword>
<dbReference type="FunFam" id="1.10.10.10:FF:000001">
    <property type="entry name" value="LysR family transcriptional regulator"/>
    <property type="match status" value="1"/>
</dbReference>
<evidence type="ECO:0000256" key="1">
    <source>
        <dbReference type="ARBA" id="ARBA00009437"/>
    </source>
</evidence>
<dbReference type="InterPro" id="IPR005119">
    <property type="entry name" value="LysR_subst-bd"/>
</dbReference>
<dbReference type="InterPro" id="IPR050950">
    <property type="entry name" value="HTH-type_LysR_regulators"/>
</dbReference>
<dbReference type="AlphaFoldDB" id="A0A1H3WT01"/>
<protein>
    <submittedName>
        <fullName evidence="6">DNA-binding transcriptional regulator, LysR family</fullName>
    </submittedName>
</protein>
<dbReference type="GeneID" id="34233740"/>
<dbReference type="PROSITE" id="PS50931">
    <property type="entry name" value="HTH_LYSR"/>
    <property type="match status" value="1"/>
</dbReference>
<dbReference type="Gene3D" id="3.40.190.290">
    <property type="match status" value="1"/>
</dbReference>
<sequence length="299" mass="32757">MLRIKFDLGELQAFVVTAEKASFRLAAEALCLSPPALSRRVERLEAALGVRLLERTTRSVELTAVGQEFLHEARTALAGLDEAVQRVNDQVHLRRGRVAIACIPSVASHLLPRVLRAFAVAQPEVQVHVIDESANQVLDAVVRGDADFGLSFTGSQESALRFEALMRERYVLAMQRGHRWAGRKEVAWAELAGQRLVSVSRDSSNRLLLDQATADLPQQPVAWYECNHVAGALALVEAGLGLAVLPQLALPAEHPQVCGVPLIEPDLWRTLGLLQRRDRVLAPAAEALRQRLVQLHSGG</sequence>
<dbReference type="Proteomes" id="UP000199002">
    <property type="component" value="Unassembled WGS sequence"/>
</dbReference>
<keyword evidence="2" id="KW-0805">Transcription regulation</keyword>
<evidence type="ECO:0000256" key="4">
    <source>
        <dbReference type="ARBA" id="ARBA00023163"/>
    </source>
</evidence>
<evidence type="ECO:0000259" key="5">
    <source>
        <dbReference type="PROSITE" id="PS50931"/>
    </source>
</evidence>
<dbReference type="STRING" id="592050.SAMN05421875_10320"/>
<dbReference type="SUPFAM" id="SSF46785">
    <property type="entry name" value="Winged helix' DNA-binding domain"/>
    <property type="match status" value="1"/>
</dbReference>
<dbReference type="Gene3D" id="1.10.10.10">
    <property type="entry name" value="Winged helix-like DNA-binding domain superfamily/Winged helix DNA-binding domain"/>
    <property type="match status" value="1"/>
</dbReference>
<dbReference type="SUPFAM" id="SSF53850">
    <property type="entry name" value="Periplasmic binding protein-like II"/>
    <property type="match status" value="1"/>
</dbReference>
<dbReference type="Pfam" id="PF00126">
    <property type="entry name" value="HTH_1"/>
    <property type="match status" value="1"/>
</dbReference>
<evidence type="ECO:0000256" key="2">
    <source>
        <dbReference type="ARBA" id="ARBA00023015"/>
    </source>
</evidence>
<gene>
    <name evidence="6" type="ORF">SAMN05421875_10320</name>
</gene>
<evidence type="ECO:0000313" key="6">
    <source>
        <dbReference type="EMBL" id="SDZ89512.1"/>
    </source>
</evidence>
<dbReference type="InterPro" id="IPR000847">
    <property type="entry name" value="LysR_HTH_N"/>
</dbReference>
<dbReference type="Pfam" id="PF03466">
    <property type="entry name" value="LysR_substrate"/>
    <property type="match status" value="1"/>
</dbReference>
<evidence type="ECO:0000256" key="3">
    <source>
        <dbReference type="ARBA" id="ARBA00023125"/>
    </source>
</evidence>
<dbReference type="GO" id="GO:0003700">
    <property type="term" value="F:DNA-binding transcription factor activity"/>
    <property type="evidence" value="ECO:0007669"/>
    <property type="project" value="InterPro"/>
</dbReference>